<gene>
    <name evidence="1" type="ORF">SGCZBJ_17240</name>
</gene>
<organism evidence="1 2">
    <name type="scientific">Caulobacter zeae</name>
    <dbReference type="NCBI Taxonomy" id="2055137"/>
    <lineage>
        <taxon>Bacteria</taxon>
        <taxon>Pseudomonadati</taxon>
        <taxon>Pseudomonadota</taxon>
        <taxon>Alphaproteobacteria</taxon>
        <taxon>Caulobacterales</taxon>
        <taxon>Caulobacteraceae</taxon>
        <taxon>Caulobacter</taxon>
    </lineage>
</organism>
<dbReference type="OrthoDB" id="7365000at2"/>
<sequence>MKFITVEVDDETYRRVSIKAADTGTSIEAMVRQFLMELGRGDGVFRASDNVPRDELYRRGG</sequence>
<reference evidence="1 2" key="1">
    <citation type="submission" date="2017-12" db="EMBL/GenBank/DDBJ databases">
        <title>The genome sequence of Caulobacter sp. 410.</title>
        <authorList>
            <person name="Gao J."/>
            <person name="Mao X."/>
            <person name="Sun J."/>
        </authorList>
    </citation>
    <scope>NUCLEOTIDE SEQUENCE [LARGE SCALE GENOMIC DNA]</scope>
    <source>
        <strain evidence="1 2">410</strain>
    </source>
</reference>
<name>A0A2N5DA14_9CAUL</name>
<evidence type="ECO:0000313" key="2">
    <source>
        <dbReference type="Proteomes" id="UP000234479"/>
    </source>
</evidence>
<dbReference type="EMBL" id="PJRS01000036">
    <property type="protein sequence ID" value="PLR22914.1"/>
    <property type="molecule type" value="Genomic_DNA"/>
</dbReference>
<evidence type="ECO:0000313" key="1">
    <source>
        <dbReference type="EMBL" id="PLR22914.1"/>
    </source>
</evidence>
<proteinExistence type="predicted"/>
<dbReference type="RefSeq" id="WP_101719214.1">
    <property type="nucleotide sequence ID" value="NZ_PJRS01000036.1"/>
</dbReference>
<dbReference type="Proteomes" id="UP000234479">
    <property type="component" value="Unassembled WGS sequence"/>
</dbReference>
<accession>A0A2N5DA14</accession>
<comment type="caution">
    <text evidence="1">The sequence shown here is derived from an EMBL/GenBank/DDBJ whole genome shotgun (WGS) entry which is preliminary data.</text>
</comment>
<protein>
    <submittedName>
        <fullName evidence="1">Uncharacterized protein</fullName>
    </submittedName>
</protein>
<dbReference type="GO" id="GO:0006355">
    <property type="term" value="P:regulation of DNA-templated transcription"/>
    <property type="evidence" value="ECO:0007669"/>
    <property type="project" value="InterPro"/>
</dbReference>
<dbReference type="AlphaFoldDB" id="A0A2N5DA14"/>
<keyword evidence="2" id="KW-1185">Reference proteome</keyword>